<reference evidence="4 5" key="1">
    <citation type="submission" date="2023-08" db="EMBL/GenBank/DDBJ databases">
        <title>Black Yeasts Isolated from many extreme environments.</title>
        <authorList>
            <person name="Coleine C."/>
            <person name="Stajich J.E."/>
            <person name="Selbmann L."/>
        </authorList>
    </citation>
    <scope>NUCLEOTIDE SEQUENCE [LARGE SCALE GENOMIC DNA]</scope>
    <source>
        <strain evidence="4 5">CCFEE 536</strain>
    </source>
</reference>
<dbReference type="EMBL" id="JAVRRA010024664">
    <property type="protein sequence ID" value="KAK5131043.1"/>
    <property type="molecule type" value="Genomic_DNA"/>
</dbReference>
<name>A0ABR0KU78_9PEZI</name>
<proteinExistence type="inferred from homology"/>
<dbReference type="InterPro" id="IPR011333">
    <property type="entry name" value="SKP1/BTB/POZ_sf"/>
</dbReference>
<comment type="similarity">
    <text evidence="1">Belongs to the SKP1 family.</text>
</comment>
<comment type="caution">
    <text evidence="4">The sequence shown here is derived from an EMBL/GenBank/DDBJ whole genome shotgun (WGS) entry which is preliminary data.</text>
</comment>
<dbReference type="CDD" id="cd18321">
    <property type="entry name" value="BTB_POZ_EloC"/>
    <property type="match status" value="1"/>
</dbReference>
<evidence type="ECO:0000256" key="1">
    <source>
        <dbReference type="ARBA" id="ARBA00009993"/>
    </source>
</evidence>
<dbReference type="PANTHER" id="PTHR20648">
    <property type="entry name" value="ELONGIN-C"/>
    <property type="match status" value="1"/>
</dbReference>
<evidence type="ECO:0000256" key="2">
    <source>
        <dbReference type="ARBA" id="ARBA00021347"/>
    </source>
</evidence>
<keyword evidence="5" id="KW-1185">Reference proteome</keyword>
<dbReference type="Proteomes" id="UP001357485">
    <property type="component" value="Unassembled WGS sequence"/>
</dbReference>
<dbReference type="SUPFAM" id="SSF54695">
    <property type="entry name" value="POZ domain"/>
    <property type="match status" value="1"/>
</dbReference>
<dbReference type="Gene3D" id="3.30.710.10">
    <property type="entry name" value="Potassium Channel Kv1.1, Chain A"/>
    <property type="match status" value="1"/>
</dbReference>
<comment type="function">
    <text evidence="3">Essential component of the SCF (SKP1-CUL1-F-box protein) E3 ubiquitin ligase complexes, which mediate the ubiquitination and subsequent proteasomal degradation of target proteins. Controls sulfur metabolite repression, probably by mediating the inactivation or degradation of the metR transcription factor.</text>
</comment>
<dbReference type="SMART" id="SM00512">
    <property type="entry name" value="Skp1"/>
    <property type="match status" value="1"/>
</dbReference>
<sequence length="129" mass="14486">MSETTDYVTLVSNDGFEFVVQRSSACIAEAIKRMLDLRRPALDKQVVPTDALKDNFSEAQTNTCKFENISGVVLEKVCEYLYYHEKFRDQKDVPDMDIPPELCLELLMAADYLNGGTSPSMLGHEPSAD</sequence>
<protein>
    <recommendedName>
        <fullName evidence="2">Elongin-C</fullName>
    </recommendedName>
</protein>
<organism evidence="4 5">
    <name type="scientific">Cryomyces antarcticus</name>
    <dbReference type="NCBI Taxonomy" id="329879"/>
    <lineage>
        <taxon>Eukaryota</taxon>
        <taxon>Fungi</taxon>
        <taxon>Dikarya</taxon>
        <taxon>Ascomycota</taxon>
        <taxon>Pezizomycotina</taxon>
        <taxon>Dothideomycetes</taxon>
        <taxon>Dothideomycetes incertae sedis</taxon>
        <taxon>Cryomyces</taxon>
    </lineage>
</organism>
<dbReference type="InterPro" id="IPR001232">
    <property type="entry name" value="SKP1-like"/>
</dbReference>
<evidence type="ECO:0000313" key="4">
    <source>
        <dbReference type="EMBL" id="KAK5131043.1"/>
    </source>
</evidence>
<evidence type="ECO:0000256" key="3">
    <source>
        <dbReference type="ARBA" id="ARBA00045385"/>
    </source>
</evidence>
<dbReference type="InterPro" id="IPR039948">
    <property type="entry name" value="ELC1"/>
</dbReference>
<evidence type="ECO:0000313" key="5">
    <source>
        <dbReference type="Proteomes" id="UP001357485"/>
    </source>
</evidence>
<accession>A0ABR0KU78</accession>
<gene>
    <name evidence="4" type="primary">ELC1_1</name>
    <name evidence="4" type="ORF">LTR16_001070</name>
</gene>